<gene>
    <name evidence="7" type="ORF">FFLO_04437</name>
</gene>
<sequence>MSFPLEGPHAADTLPLRPDEPAPNAFVSGLQSALMISHRPPKNPVLKWIWKKRMMLESTFCLIMLNLWEKVLVMSIVGLFFVLIYISIVNYLPSYLHFLRNRIAYYVFGDESVPLFNDVWGWISKAGTTAGAGTEALGRNVSTAAGVVLGTGTTKAVEVVVTGRTEL</sequence>
<dbReference type="Proteomes" id="UP000812966">
    <property type="component" value="Unassembled WGS sequence"/>
</dbReference>
<protein>
    <submittedName>
        <fullName evidence="7">Uncharacterized protein</fullName>
    </submittedName>
</protein>
<reference evidence="7" key="1">
    <citation type="submission" date="2020-04" db="EMBL/GenBank/DDBJ databases">
        <title>Analysis of mating type loci in Filobasidium floriforme.</title>
        <authorList>
            <person name="Nowrousian M."/>
        </authorList>
    </citation>
    <scope>NUCLEOTIDE SEQUENCE</scope>
    <source>
        <strain evidence="7">CBS 6242</strain>
    </source>
</reference>
<evidence type="ECO:0000313" key="8">
    <source>
        <dbReference type="Proteomes" id="UP000812966"/>
    </source>
</evidence>
<dbReference type="OrthoDB" id="202672at2759"/>
<keyword evidence="3" id="KW-0256">Endoplasmic reticulum</keyword>
<keyword evidence="5 6" id="KW-0472">Membrane</keyword>
<name>A0A8K0NMC5_9TREE</name>
<comment type="subcellular location">
    <subcellularLocation>
        <location evidence="1">Endoplasmic reticulum membrane</location>
        <topology evidence="1">Multi-pass membrane protein</topology>
    </subcellularLocation>
</comment>
<dbReference type="GO" id="GO:0005789">
    <property type="term" value="C:endoplasmic reticulum membrane"/>
    <property type="evidence" value="ECO:0007669"/>
    <property type="project" value="UniProtKB-SubCell"/>
</dbReference>
<evidence type="ECO:0000256" key="6">
    <source>
        <dbReference type="SAM" id="Phobius"/>
    </source>
</evidence>
<evidence type="ECO:0000256" key="2">
    <source>
        <dbReference type="ARBA" id="ARBA00022692"/>
    </source>
</evidence>
<keyword evidence="4 6" id="KW-1133">Transmembrane helix</keyword>
<keyword evidence="2 6" id="KW-0812">Transmembrane</keyword>
<comment type="caution">
    <text evidence="7">The sequence shown here is derived from an EMBL/GenBank/DDBJ whole genome shotgun (WGS) entry which is preliminary data.</text>
</comment>
<dbReference type="EMBL" id="JABELV010000094">
    <property type="protein sequence ID" value="KAG7531316.1"/>
    <property type="molecule type" value="Genomic_DNA"/>
</dbReference>
<keyword evidence="8" id="KW-1185">Reference proteome</keyword>
<accession>A0A8K0NMC5</accession>
<evidence type="ECO:0000313" key="7">
    <source>
        <dbReference type="EMBL" id="KAG7531316.1"/>
    </source>
</evidence>
<evidence type="ECO:0000256" key="3">
    <source>
        <dbReference type="ARBA" id="ARBA00022824"/>
    </source>
</evidence>
<organism evidence="7 8">
    <name type="scientific">Filobasidium floriforme</name>
    <dbReference type="NCBI Taxonomy" id="5210"/>
    <lineage>
        <taxon>Eukaryota</taxon>
        <taxon>Fungi</taxon>
        <taxon>Dikarya</taxon>
        <taxon>Basidiomycota</taxon>
        <taxon>Agaricomycotina</taxon>
        <taxon>Tremellomycetes</taxon>
        <taxon>Filobasidiales</taxon>
        <taxon>Filobasidiaceae</taxon>
        <taxon>Filobasidium</taxon>
    </lineage>
</organism>
<feature type="transmembrane region" description="Helical" evidence="6">
    <location>
        <begin position="72"/>
        <end position="92"/>
    </location>
</feature>
<dbReference type="AlphaFoldDB" id="A0A8K0NMC5"/>
<evidence type="ECO:0000256" key="5">
    <source>
        <dbReference type="ARBA" id="ARBA00023136"/>
    </source>
</evidence>
<evidence type="ECO:0000256" key="1">
    <source>
        <dbReference type="ARBA" id="ARBA00004477"/>
    </source>
</evidence>
<evidence type="ECO:0000256" key="4">
    <source>
        <dbReference type="ARBA" id="ARBA00022989"/>
    </source>
</evidence>
<proteinExistence type="predicted"/>
<dbReference type="InterPro" id="IPR024512">
    <property type="entry name" value="Ser_palmitoyltrfase_ssu-like"/>
</dbReference>
<dbReference type="Pfam" id="PF11779">
    <property type="entry name" value="SPT_ssu-like"/>
    <property type="match status" value="1"/>
</dbReference>